<dbReference type="InterPro" id="IPR032834">
    <property type="entry name" value="NatK-like_C"/>
</dbReference>
<dbReference type="eggNOG" id="COG3290">
    <property type="taxonomic scope" value="Bacteria"/>
</dbReference>
<dbReference type="SUPFAM" id="SSF55874">
    <property type="entry name" value="ATPase domain of HSP90 chaperone/DNA topoisomerase II/histidine kinase"/>
    <property type="match status" value="1"/>
</dbReference>
<keyword evidence="1" id="KW-1133">Transmembrane helix</keyword>
<gene>
    <name evidence="3" type="ORF">HMPREF9488_01372</name>
</gene>
<evidence type="ECO:0000313" key="3">
    <source>
        <dbReference type="EMBL" id="EFW05424.1"/>
    </source>
</evidence>
<feature type="transmembrane region" description="Helical" evidence="1">
    <location>
        <begin position="117"/>
        <end position="137"/>
    </location>
</feature>
<sequence length="422" mass="48194">MNILNLIAIFENIFIMKTLELIIPEIKMHSLVSFLMSILLTVECLTLSFTGIGENEKLLIPILSIFIFYSIKGSKILSSLLKIFIVFLNLTLVKLIVITTSTIVIGTSFQNFYNNYAIMFILTCVSIVLLGIEYVFIKNYYDGSFQLSGHSIIILSLCSVVTFVIINVILREYVLGSISFGFCASLVAVFILFLFLVTVLCVLNAKYYDSNLEQSLRLEAYDYEDKYIDAITERTVEYNKLRHDMKNHFDIVERMINTSHIQEAKDYMEQISFDQGEHYVHVNHLVLNYILSNKTKLAKSHGIDLCSVIIGKPVTFIADVDYSILVGNLLDNAIEATIEAKENEINLCLSFYEDRFVIEVKNCVVDKPKSKQLLTNKKDKSKHGIGLKNIKDIVDKYNGQDVIEVNGNVFYHMCILYKVDEK</sequence>
<dbReference type="OrthoDB" id="1651630at2"/>
<feature type="domain" description="Sensor histidine kinase NatK-like C-terminal" evidence="2">
    <location>
        <begin position="320"/>
        <end position="411"/>
    </location>
</feature>
<keyword evidence="1" id="KW-0472">Membrane</keyword>
<dbReference type="EMBL" id="ADKX01000024">
    <property type="protein sequence ID" value="EFW05424.1"/>
    <property type="molecule type" value="Genomic_DNA"/>
</dbReference>
<protein>
    <recommendedName>
        <fullName evidence="2">Sensor histidine kinase NatK-like C-terminal domain-containing protein</fullName>
    </recommendedName>
</protein>
<evidence type="ECO:0000259" key="2">
    <source>
        <dbReference type="Pfam" id="PF14501"/>
    </source>
</evidence>
<organism evidence="3 4">
    <name type="scientific">Coprobacillus cateniformis</name>
    <dbReference type="NCBI Taxonomy" id="100884"/>
    <lineage>
        <taxon>Bacteria</taxon>
        <taxon>Bacillati</taxon>
        <taxon>Bacillota</taxon>
        <taxon>Erysipelotrichia</taxon>
        <taxon>Erysipelotrichales</taxon>
        <taxon>Coprobacillaceae</taxon>
        <taxon>Coprobacillus</taxon>
    </lineage>
</organism>
<dbReference type="Proteomes" id="UP000003157">
    <property type="component" value="Unassembled WGS sequence"/>
</dbReference>
<dbReference type="Pfam" id="PF14501">
    <property type="entry name" value="HATPase_c_5"/>
    <property type="match status" value="1"/>
</dbReference>
<proteinExistence type="predicted"/>
<dbReference type="PANTHER" id="PTHR40448">
    <property type="entry name" value="TWO-COMPONENT SENSOR HISTIDINE KINASE"/>
    <property type="match status" value="1"/>
</dbReference>
<evidence type="ECO:0000256" key="1">
    <source>
        <dbReference type="SAM" id="Phobius"/>
    </source>
</evidence>
<dbReference type="GeneID" id="78231003"/>
<feature type="transmembrane region" description="Helical" evidence="1">
    <location>
        <begin position="149"/>
        <end position="170"/>
    </location>
</feature>
<keyword evidence="4" id="KW-1185">Reference proteome</keyword>
<dbReference type="GO" id="GO:0042802">
    <property type="term" value="F:identical protein binding"/>
    <property type="evidence" value="ECO:0007669"/>
    <property type="project" value="TreeGrafter"/>
</dbReference>
<evidence type="ECO:0000313" key="4">
    <source>
        <dbReference type="Proteomes" id="UP000003157"/>
    </source>
</evidence>
<accession>E7G9D4</accession>
<dbReference type="STRING" id="100884.GCA_000269565_03218"/>
<dbReference type="PANTHER" id="PTHR40448:SF1">
    <property type="entry name" value="TWO-COMPONENT SENSOR HISTIDINE KINASE"/>
    <property type="match status" value="1"/>
</dbReference>
<dbReference type="RefSeq" id="WP_008788488.1">
    <property type="nucleotide sequence ID" value="NZ_AKCB01000002.1"/>
</dbReference>
<dbReference type="Gene3D" id="3.30.565.10">
    <property type="entry name" value="Histidine kinase-like ATPase, C-terminal domain"/>
    <property type="match status" value="1"/>
</dbReference>
<dbReference type="HOGENOM" id="CLU_020211_13_2_9"/>
<keyword evidence="1" id="KW-0812">Transmembrane</keyword>
<feature type="transmembrane region" description="Helical" evidence="1">
    <location>
        <begin position="30"/>
        <end position="52"/>
    </location>
</feature>
<dbReference type="AlphaFoldDB" id="E7G9D4"/>
<reference evidence="3 4" key="1">
    <citation type="submission" date="2010-12" db="EMBL/GenBank/DDBJ databases">
        <title>The Genome Sequence of Coprobacillus sp. strain 29_1.</title>
        <authorList>
            <consortium name="The Broad Institute Genome Sequencing Platform"/>
            <person name="Earl A."/>
            <person name="Ward D."/>
            <person name="Feldgarden M."/>
            <person name="Gevers D."/>
            <person name="Daigneault M."/>
            <person name="Sibley C.D."/>
            <person name="White A."/>
            <person name="Strauss J."/>
            <person name="Allen-Vercoe E."/>
            <person name="Young S.K."/>
            <person name="Zeng Q."/>
            <person name="Gargeya S."/>
            <person name="Fitzgerald M."/>
            <person name="Haas B."/>
            <person name="Abouelleil A."/>
            <person name="Alvarado L."/>
            <person name="Arachchi H.M."/>
            <person name="Berlin A."/>
            <person name="Brown A."/>
            <person name="Chapman S.B."/>
            <person name="Chen Z."/>
            <person name="Dunbar C."/>
            <person name="Freedman E."/>
            <person name="Gearin G."/>
            <person name="Gellesch M."/>
            <person name="Goldberg J."/>
            <person name="Griggs A."/>
            <person name="Gujja S."/>
            <person name="Heilman E."/>
            <person name="Heiman D."/>
            <person name="Howarth C."/>
            <person name="Larson L."/>
            <person name="Lui A."/>
            <person name="MacDonald P.J.P."/>
            <person name="Mehta T."/>
            <person name="Montmayeur A."/>
            <person name="Murphy C."/>
            <person name="Neiman D."/>
            <person name="Pearson M."/>
            <person name="Priest M."/>
            <person name="Roberts A."/>
            <person name="Saif S."/>
            <person name="Shea T."/>
            <person name="Shenoy N."/>
            <person name="Sisk P."/>
            <person name="Stolte C."/>
            <person name="Sykes S."/>
            <person name="White J."/>
            <person name="Yandava C."/>
            <person name="Nusbaum C."/>
            <person name="Birren B."/>
        </authorList>
    </citation>
    <scope>NUCLEOTIDE SEQUENCE [LARGE SCALE GENOMIC DNA]</scope>
    <source>
        <strain evidence="3 4">29_1</strain>
    </source>
</reference>
<feature type="transmembrane region" description="Helical" evidence="1">
    <location>
        <begin position="84"/>
        <end position="105"/>
    </location>
</feature>
<name>E7G9D4_9FIRM</name>
<comment type="caution">
    <text evidence="3">The sequence shown here is derived from an EMBL/GenBank/DDBJ whole genome shotgun (WGS) entry which is preliminary data.</text>
</comment>
<feature type="transmembrane region" description="Helical" evidence="1">
    <location>
        <begin position="176"/>
        <end position="203"/>
    </location>
</feature>
<dbReference type="InterPro" id="IPR036890">
    <property type="entry name" value="HATPase_C_sf"/>
</dbReference>